<proteinExistence type="predicted"/>
<comment type="caution">
    <text evidence="2">The sequence shown here is derived from an EMBL/GenBank/DDBJ whole genome shotgun (WGS) entry which is preliminary data.</text>
</comment>
<dbReference type="Proteomes" id="UP001174229">
    <property type="component" value="Unassembled WGS sequence"/>
</dbReference>
<sequence>MKRRKHQKLREIYINELINIIENSKEYQQFLETNERYKKFVEEKQKLRTWGSIIYDTFDNKAMNKLIKSFDQLSPQKYEVSLNYRAKKFKDLNYYSLQYEHSSISTLGKIKFLDDKYIKEISASFTQVNNNQAVVEFDIDFNKIMDDKMFFDFIKTNKELLINKSFIGYYDIKNMMTSIDYSDIYRQFDELVKLALQAKLMEVADLNYGIDYKLPLMMIINYPKSQNDEKLFRNVFLCETYEIRNGDQYLITDITGHEGLQMDLYFSGNSLSPVSFTHMLSNYRMDFYYFLFDGIEQIELNQRMNRYFNESQDNISSKDYKWLVNKVRAINDNKLHLSYDKPAKKEMEDWKAFYNGKERELYFTNKKYIQKYETIYTECLEHIKILYAVGKENLIIKVASWTLVATLIGILLTIMNML</sequence>
<feature type="transmembrane region" description="Helical" evidence="1">
    <location>
        <begin position="394"/>
        <end position="415"/>
    </location>
</feature>
<evidence type="ECO:0000256" key="1">
    <source>
        <dbReference type="SAM" id="Phobius"/>
    </source>
</evidence>
<evidence type="ECO:0000313" key="3">
    <source>
        <dbReference type="Proteomes" id="UP001174229"/>
    </source>
</evidence>
<name>A0AAW6YMQ6_9BACI</name>
<dbReference type="RefSeq" id="WP_256823198.1">
    <property type="nucleotide sequence ID" value="NZ_JAPNPC010000002.1"/>
</dbReference>
<gene>
    <name evidence="2" type="ORF">OWO78_01175</name>
</gene>
<evidence type="ECO:0000313" key="2">
    <source>
        <dbReference type="EMBL" id="MDK7390046.1"/>
    </source>
</evidence>
<keyword evidence="1" id="KW-0472">Membrane</keyword>
<protein>
    <submittedName>
        <fullName evidence="2">Uncharacterized protein</fullName>
    </submittedName>
</protein>
<keyword evidence="1" id="KW-1133">Transmembrane helix</keyword>
<accession>A0AAW6YMQ6</accession>
<reference evidence="2" key="1">
    <citation type="submission" date="2022-11" db="EMBL/GenBank/DDBJ databases">
        <title>WGS-based characterization of Bacillus cereus isolated from food &amp; feed additives.</title>
        <authorList>
            <person name="Bogaerts B."/>
            <person name="Fraiture M.-A."/>
            <person name="Roosens N.H.C."/>
            <person name="De Keersmaecker S.C.J."/>
            <person name="Vanneste K."/>
        </authorList>
    </citation>
    <scope>NUCLEOTIDE SEQUENCE</scope>
    <source>
        <strain evidence="2">74.2</strain>
    </source>
</reference>
<dbReference type="AlphaFoldDB" id="A0AAW6YMQ6"/>
<keyword evidence="1" id="KW-0812">Transmembrane</keyword>
<organism evidence="2 3">
    <name type="scientific">Bacillus pacificus</name>
    <dbReference type="NCBI Taxonomy" id="2026187"/>
    <lineage>
        <taxon>Bacteria</taxon>
        <taxon>Bacillati</taxon>
        <taxon>Bacillota</taxon>
        <taxon>Bacilli</taxon>
        <taxon>Bacillales</taxon>
        <taxon>Bacillaceae</taxon>
        <taxon>Bacillus</taxon>
        <taxon>Bacillus cereus group</taxon>
    </lineage>
</organism>
<dbReference type="EMBL" id="JAPNPE010000001">
    <property type="protein sequence ID" value="MDK7390046.1"/>
    <property type="molecule type" value="Genomic_DNA"/>
</dbReference>